<dbReference type="InterPro" id="IPR008915">
    <property type="entry name" value="Peptidase_M50"/>
</dbReference>
<keyword evidence="11 14" id="KW-0482">Metalloprotease</keyword>
<organism evidence="20 21">
    <name type="scientific">Natribaculum luteum</name>
    <dbReference type="NCBI Taxonomy" id="1586232"/>
    <lineage>
        <taxon>Archaea</taxon>
        <taxon>Methanobacteriati</taxon>
        <taxon>Methanobacteriota</taxon>
        <taxon>Stenosarchaea group</taxon>
        <taxon>Halobacteria</taxon>
        <taxon>Halobacteriales</taxon>
        <taxon>Natrialbaceae</taxon>
        <taxon>Natribaculum</taxon>
    </lineage>
</organism>
<evidence type="ECO:0000256" key="4">
    <source>
        <dbReference type="ARBA" id="ARBA00022670"/>
    </source>
</evidence>
<proteinExistence type="inferred from homology"/>
<evidence type="ECO:0000256" key="11">
    <source>
        <dbReference type="ARBA" id="ARBA00023049"/>
    </source>
</evidence>
<evidence type="ECO:0000313" key="20">
    <source>
        <dbReference type="EMBL" id="MFC4248481.1"/>
    </source>
</evidence>
<dbReference type="GO" id="GO:0005886">
    <property type="term" value="C:plasma membrane"/>
    <property type="evidence" value="ECO:0007669"/>
    <property type="project" value="UniProtKB-SubCell"/>
</dbReference>
<evidence type="ECO:0000256" key="3">
    <source>
        <dbReference type="ARBA" id="ARBA00022475"/>
    </source>
</evidence>
<dbReference type="PROSITE" id="PS51371">
    <property type="entry name" value="CBS"/>
    <property type="match status" value="2"/>
</dbReference>
<feature type="active site" evidence="15">
    <location>
        <position position="81"/>
    </location>
</feature>
<keyword evidence="8 14" id="KW-0378">Hydrolase</keyword>
<comment type="caution">
    <text evidence="20">The sequence shown here is derived from an EMBL/GenBank/DDBJ whole genome shotgun (WGS) entry which is preliminary data.</text>
</comment>
<keyword evidence="7" id="KW-0677">Repeat</keyword>
<feature type="domain" description="CBS" evidence="19">
    <location>
        <begin position="319"/>
        <end position="375"/>
    </location>
</feature>
<dbReference type="EMBL" id="JBHSDJ010000123">
    <property type="protein sequence ID" value="MFC4248481.1"/>
    <property type="molecule type" value="Genomic_DNA"/>
</dbReference>
<protein>
    <recommendedName>
        <fullName evidence="14">Zinc metalloprotease</fullName>
    </recommendedName>
</protein>
<dbReference type="GO" id="GO:0046872">
    <property type="term" value="F:metal ion binding"/>
    <property type="evidence" value="ECO:0007669"/>
    <property type="project" value="UniProtKB-UniRule"/>
</dbReference>
<keyword evidence="6 14" id="KW-0479">Metal-binding</keyword>
<evidence type="ECO:0000256" key="17">
    <source>
        <dbReference type="PROSITE-ProRule" id="PRU00703"/>
    </source>
</evidence>
<keyword evidence="12 17" id="KW-0129">CBS domain</keyword>
<feature type="binding site" evidence="16">
    <location>
        <position position="84"/>
    </location>
    <ligand>
        <name>Zn(2+)</name>
        <dbReference type="ChEBI" id="CHEBI:29105"/>
        <note>catalytic</note>
    </ligand>
</feature>
<dbReference type="AlphaFoldDB" id="A0ABD5P2F4"/>
<sequence>MFRSYRIGSVLGIPIKLDVTFLLILPVFAWLIGSQFTDLATALNAIFGVGIDATALEGTNVVWLLGLAAAVGLFASVLLHELGHSVVALRYDVPIESITLWLLGGVAQLSGRPDNWRQELAIAIAGPVVSVVLGALSYGLLLATPANVDAVRFVLAYLALMNVVLAAFNMLPGFPLDGGRVLRALLARNRPYAVATQQAARIGQLFAIALGLFGLLALNFIMVAIALFVYVAAAGEARQTALESAFGDVQVADVMIPREDLVTIDREETISGLLERMLGRRHTGFPVVDEGTITGVVTLEDVHDVAPVERDAYTVADVMATDVPMVDPDDDVMGTLRTLQTADADRLLVTDASGSVVGMVTQSDLVRALSVGVMLGPQEADRGDRTDDEVSIADSPIHRW</sequence>
<dbReference type="InterPro" id="IPR046342">
    <property type="entry name" value="CBS_dom_sf"/>
</dbReference>
<evidence type="ECO:0000313" key="21">
    <source>
        <dbReference type="Proteomes" id="UP001595821"/>
    </source>
</evidence>
<dbReference type="Pfam" id="PF02163">
    <property type="entry name" value="Peptidase_M50"/>
    <property type="match status" value="2"/>
</dbReference>
<evidence type="ECO:0000256" key="16">
    <source>
        <dbReference type="PIRSR" id="PIRSR006404-2"/>
    </source>
</evidence>
<evidence type="ECO:0000256" key="12">
    <source>
        <dbReference type="ARBA" id="ARBA00023122"/>
    </source>
</evidence>
<feature type="transmembrane region" description="Helical" evidence="14">
    <location>
        <begin position="153"/>
        <end position="171"/>
    </location>
</feature>
<dbReference type="GO" id="GO:0006508">
    <property type="term" value="P:proteolysis"/>
    <property type="evidence" value="ECO:0007669"/>
    <property type="project" value="UniProtKB-KW"/>
</dbReference>
<keyword evidence="5 14" id="KW-0812">Transmembrane</keyword>
<evidence type="ECO:0000256" key="9">
    <source>
        <dbReference type="ARBA" id="ARBA00022833"/>
    </source>
</evidence>
<evidence type="ECO:0000256" key="15">
    <source>
        <dbReference type="PIRSR" id="PIRSR006404-1"/>
    </source>
</evidence>
<dbReference type="SMART" id="SM00116">
    <property type="entry name" value="CBS"/>
    <property type="match status" value="2"/>
</dbReference>
<evidence type="ECO:0000256" key="7">
    <source>
        <dbReference type="ARBA" id="ARBA00022737"/>
    </source>
</evidence>
<dbReference type="InterPro" id="IPR000644">
    <property type="entry name" value="CBS_dom"/>
</dbReference>
<evidence type="ECO:0000256" key="1">
    <source>
        <dbReference type="ARBA" id="ARBA00004651"/>
    </source>
</evidence>
<dbReference type="Pfam" id="PF00571">
    <property type="entry name" value="CBS"/>
    <property type="match status" value="2"/>
</dbReference>
<dbReference type="SUPFAM" id="SSF54631">
    <property type="entry name" value="CBS-domain pair"/>
    <property type="match status" value="1"/>
</dbReference>
<keyword evidence="13 14" id="KW-0472">Membrane</keyword>
<keyword evidence="9 14" id="KW-0862">Zinc</keyword>
<evidence type="ECO:0000256" key="14">
    <source>
        <dbReference type="PIRNR" id="PIRNR006404"/>
    </source>
</evidence>
<gene>
    <name evidence="20" type="ORF">ACFOZ7_16350</name>
</gene>
<evidence type="ECO:0000256" key="18">
    <source>
        <dbReference type="SAM" id="MobiDB-lite"/>
    </source>
</evidence>
<feature type="transmembrane region" description="Helical" evidence="14">
    <location>
        <begin position="121"/>
        <end position="141"/>
    </location>
</feature>
<feature type="region of interest" description="Disordered" evidence="18">
    <location>
        <begin position="379"/>
        <end position="400"/>
    </location>
</feature>
<dbReference type="GO" id="GO:0008237">
    <property type="term" value="F:metallopeptidase activity"/>
    <property type="evidence" value="ECO:0007669"/>
    <property type="project" value="UniProtKB-UniRule"/>
</dbReference>
<comment type="subcellular location">
    <subcellularLocation>
        <location evidence="1">Cell membrane</location>
        <topology evidence="1">Multi-pass membrane protein</topology>
    </subcellularLocation>
</comment>
<dbReference type="GeneID" id="71855654"/>
<evidence type="ECO:0000259" key="19">
    <source>
        <dbReference type="PROSITE" id="PS51371"/>
    </source>
</evidence>
<dbReference type="Proteomes" id="UP001595821">
    <property type="component" value="Unassembled WGS sequence"/>
</dbReference>
<evidence type="ECO:0000256" key="13">
    <source>
        <dbReference type="ARBA" id="ARBA00023136"/>
    </source>
</evidence>
<reference evidence="20 21" key="1">
    <citation type="journal article" date="2014" name="Int. J. Syst. Evol. Microbiol.">
        <title>Complete genome sequence of Corynebacterium casei LMG S-19264T (=DSM 44701T), isolated from a smear-ripened cheese.</title>
        <authorList>
            <consortium name="US DOE Joint Genome Institute (JGI-PGF)"/>
            <person name="Walter F."/>
            <person name="Albersmeier A."/>
            <person name="Kalinowski J."/>
            <person name="Ruckert C."/>
        </authorList>
    </citation>
    <scope>NUCLEOTIDE SEQUENCE [LARGE SCALE GENOMIC DNA]</scope>
    <source>
        <strain evidence="20 21">IBRC-M 10912</strain>
    </source>
</reference>
<dbReference type="PANTHER" id="PTHR39188:SF3">
    <property type="entry name" value="STAGE IV SPORULATION PROTEIN FB"/>
    <property type="match status" value="1"/>
</dbReference>
<feature type="binding site" evidence="16">
    <location>
        <position position="177"/>
    </location>
    <ligand>
        <name>Zn(2+)</name>
        <dbReference type="ChEBI" id="CHEBI:29105"/>
        <note>catalytic</note>
    </ligand>
</feature>
<evidence type="ECO:0000256" key="2">
    <source>
        <dbReference type="ARBA" id="ARBA00007931"/>
    </source>
</evidence>
<comment type="cofactor">
    <cofactor evidence="14 16">
        <name>Zn(2+)</name>
        <dbReference type="ChEBI" id="CHEBI:29105"/>
    </cofactor>
    <text evidence="14 16">Binds 1 zinc ion per subunit.</text>
</comment>
<dbReference type="Gene3D" id="3.10.580.10">
    <property type="entry name" value="CBS-domain"/>
    <property type="match status" value="1"/>
</dbReference>
<feature type="transmembrane region" description="Helical" evidence="14">
    <location>
        <begin position="205"/>
        <end position="233"/>
    </location>
</feature>
<feature type="transmembrane region" description="Helical" evidence="14">
    <location>
        <begin position="61"/>
        <end position="79"/>
    </location>
</feature>
<evidence type="ECO:0000256" key="10">
    <source>
        <dbReference type="ARBA" id="ARBA00022989"/>
    </source>
</evidence>
<dbReference type="PIRSF" id="PIRSF006404">
    <property type="entry name" value="UCP006404_Pept_M50_CBS"/>
    <property type="match status" value="1"/>
</dbReference>
<dbReference type="CDD" id="cd06164">
    <property type="entry name" value="S2P-M50_SpoIVFB_CBS"/>
    <property type="match status" value="1"/>
</dbReference>
<dbReference type="RefSeq" id="WP_246970426.1">
    <property type="nucleotide sequence ID" value="NZ_CP095397.1"/>
</dbReference>
<accession>A0ABD5P2F4</accession>
<feature type="domain" description="CBS" evidence="19">
    <location>
        <begin position="255"/>
        <end position="312"/>
    </location>
</feature>
<evidence type="ECO:0000256" key="6">
    <source>
        <dbReference type="ARBA" id="ARBA00022723"/>
    </source>
</evidence>
<comment type="similarity">
    <text evidence="2 14">Belongs to the peptidase M50B family.</text>
</comment>
<keyword evidence="10 14" id="KW-1133">Transmembrane helix</keyword>
<name>A0ABD5P2F4_9EURY</name>
<dbReference type="InterPro" id="IPR016483">
    <property type="entry name" value="UCP006404_Pept_M50_CBS"/>
</dbReference>
<dbReference type="PANTHER" id="PTHR39188">
    <property type="entry name" value="MEMBRANE-ASSOCIATED ZINC METALLOPROTEASE M50B"/>
    <property type="match status" value="1"/>
</dbReference>
<keyword evidence="4 14" id="KW-0645">Protease</keyword>
<feature type="binding site" evidence="16">
    <location>
        <position position="80"/>
    </location>
    <ligand>
        <name>Zn(2+)</name>
        <dbReference type="ChEBI" id="CHEBI:29105"/>
        <note>catalytic</note>
    </ligand>
</feature>
<evidence type="ECO:0000256" key="8">
    <source>
        <dbReference type="ARBA" id="ARBA00022801"/>
    </source>
</evidence>
<evidence type="ECO:0000256" key="5">
    <source>
        <dbReference type="ARBA" id="ARBA00022692"/>
    </source>
</evidence>
<comment type="caution">
    <text evidence="14">Lacks conserved residue(s) required for the propagation of feature annotation.</text>
</comment>
<keyword evidence="3" id="KW-1003">Cell membrane</keyword>